<evidence type="ECO:0000256" key="1">
    <source>
        <dbReference type="SAM" id="MobiDB-lite"/>
    </source>
</evidence>
<feature type="region of interest" description="Disordered" evidence="1">
    <location>
        <begin position="1"/>
        <end position="30"/>
    </location>
</feature>
<organism evidence="2 3">
    <name type="scientific">Tanacetum coccineum</name>
    <dbReference type="NCBI Taxonomy" id="301880"/>
    <lineage>
        <taxon>Eukaryota</taxon>
        <taxon>Viridiplantae</taxon>
        <taxon>Streptophyta</taxon>
        <taxon>Embryophyta</taxon>
        <taxon>Tracheophyta</taxon>
        <taxon>Spermatophyta</taxon>
        <taxon>Magnoliopsida</taxon>
        <taxon>eudicotyledons</taxon>
        <taxon>Gunneridae</taxon>
        <taxon>Pentapetalae</taxon>
        <taxon>asterids</taxon>
        <taxon>campanulids</taxon>
        <taxon>Asterales</taxon>
        <taxon>Asteraceae</taxon>
        <taxon>Asteroideae</taxon>
        <taxon>Anthemideae</taxon>
        <taxon>Anthemidinae</taxon>
        <taxon>Tanacetum</taxon>
    </lineage>
</organism>
<dbReference type="EMBL" id="BQNB010019241">
    <property type="protein sequence ID" value="GJT83209.1"/>
    <property type="molecule type" value="Genomic_DNA"/>
</dbReference>
<feature type="compositionally biased region" description="Basic and acidic residues" evidence="1">
    <location>
        <begin position="11"/>
        <end position="28"/>
    </location>
</feature>
<dbReference type="Proteomes" id="UP001151760">
    <property type="component" value="Unassembled WGS sequence"/>
</dbReference>
<comment type="caution">
    <text evidence="2">The sequence shown here is derived from an EMBL/GenBank/DDBJ whole genome shotgun (WGS) entry which is preliminary data.</text>
</comment>
<protein>
    <recommendedName>
        <fullName evidence="4">Reverse transcriptase domain-containing protein</fullName>
    </recommendedName>
</protein>
<gene>
    <name evidence="2" type="ORF">Tco_1057551</name>
</gene>
<reference evidence="2" key="1">
    <citation type="journal article" date="2022" name="Int. J. Mol. Sci.">
        <title>Draft Genome of Tanacetum Coccineum: Genomic Comparison of Closely Related Tanacetum-Family Plants.</title>
        <authorList>
            <person name="Yamashiro T."/>
            <person name="Shiraishi A."/>
            <person name="Nakayama K."/>
            <person name="Satake H."/>
        </authorList>
    </citation>
    <scope>NUCLEOTIDE SEQUENCE</scope>
</reference>
<name>A0ABQ5H6F4_9ASTR</name>
<evidence type="ECO:0000313" key="3">
    <source>
        <dbReference type="Proteomes" id="UP001151760"/>
    </source>
</evidence>
<sequence>MEVQKQQYLEEMQRDENLSTIPEKESNEFIKSSVEDLVPIPSESEDTSNNNSEIDFPFCDNSMTYSNPLFNDNDAFASSDDESLPEELEDIESEDSYVSKLDEPDLLVTPLSKLNEDECFDPGGDFILEGIEACLTSDSIPPGIDDDDFNPKADILLLKKLLNDDPSSPLPPKELNFEELKVINLMFLRILRTIIMTRRET</sequence>
<proteinExistence type="predicted"/>
<reference evidence="2" key="2">
    <citation type="submission" date="2022-01" db="EMBL/GenBank/DDBJ databases">
        <authorList>
            <person name="Yamashiro T."/>
            <person name="Shiraishi A."/>
            <person name="Satake H."/>
            <person name="Nakayama K."/>
        </authorList>
    </citation>
    <scope>NUCLEOTIDE SEQUENCE</scope>
</reference>
<evidence type="ECO:0008006" key="4">
    <source>
        <dbReference type="Google" id="ProtNLM"/>
    </source>
</evidence>
<keyword evidence="3" id="KW-1185">Reference proteome</keyword>
<evidence type="ECO:0000313" key="2">
    <source>
        <dbReference type="EMBL" id="GJT83209.1"/>
    </source>
</evidence>
<accession>A0ABQ5H6F4</accession>